<keyword evidence="3" id="KW-0653">Protein transport</keyword>
<dbReference type="GO" id="GO:0030904">
    <property type="term" value="C:retromer complex"/>
    <property type="evidence" value="ECO:0007669"/>
    <property type="project" value="UniProtKB-ARBA"/>
</dbReference>
<dbReference type="EMBL" id="CP031035">
    <property type="protein sequence ID" value="QDZ19217.1"/>
    <property type="molecule type" value="Genomic_DNA"/>
</dbReference>
<dbReference type="InterPro" id="IPR014752">
    <property type="entry name" value="Arrestin-like_C"/>
</dbReference>
<keyword evidence="2" id="KW-0813">Transport</keyword>
<protein>
    <submittedName>
        <fullName evidence="5">Vacuolar protein sorting-associated protein 26</fullName>
    </submittedName>
</protein>
<dbReference type="SUPFAM" id="SSF81296">
    <property type="entry name" value="E set domains"/>
    <property type="match status" value="1"/>
</dbReference>
<proteinExistence type="inferred from homology"/>
<evidence type="ECO:0000256" key="2">
    <source>
        <dbReference type="ARBA" id="ARBA00022448"/>
    </source>
</evidence>
<dbReference type="OrthoDB" id="3821113at2759"/>
<evidence type="ECO:0000313" key="4">
    <source>
        <dbReference type="EMBL" id="CAD9717102.1"/>
    </source>
</evidence>
<dbReference type="Proteomes" id="UP000316726">
    <property type="component" value="Chromosome 2"/>
</dbReference>
<dbReference type="InterPro" id="IPR014756">
    <property type="entry name" value="Ig_E-set"/>
</dbReference>
<dbReference type="STRING" id="1764295.A0A5B8MFQ9"/>
<evidence type="ECO:0000256" key="3">
    <source>
        <dbReference type="ARBA" id="ARBA00022927"/>
    </source>
</evidence>
<gene>
    <name evidence="5" type="ORF">A3770_02p17350</name>
    <name evidence="4" type="ORF">CPRI1469_LOCUS5962</name>
</gene>
<dbReference type="Pfam" id="PF03643">
    <property type="entry name" value="Vps26"/>
    <property type="match status" value="1"/>
</dbReference>
<dbReference type="InterPro" id="IPR028934">
    <property type="entry name" value="Vps26-related"/>
</dbReference>
<evidence type="ECO:0000313" key="5">
    <source>
        <dbReference type="EMBL" id="QDZ19217.1"/>
    </source>
</evidence>
<keyword evidence="6" id="KW-1185">Reference proteome</keyword>
<organism evidence="5 6">
    <name type="scientific">Chloropicon primus</name>
    <dbReference type="NCBI Taxonomy" id="1764295"/>
    <lineage>
        <taxon>Eukaryota</taxon>
        <taxon>Viridiplantae</taxon>
        <taxon>Chlorophyta</taxon>
        <taxon>Chloropicophyceae</taxon>
        <taxon>Chloropicales</taxon>
        <taxon>Chloropicaceae</taxon>
        <taxon>Chloropicon</taxon>
    </lineage>
</organism>
<dbReference type="GO" id="GO:0006886">
    <property type="term" value="P:intracellular protein transport"/>
    <property type="evidence" value="ECO:0007669"/>
    <property type="project" value="InterPro"/>
</dbReference>
<dbReference type="FunFam" id="2.60.40.640:FF:000015">
    <property type="entry name" value="Vacuolar protein sorting-associated protein 26"/>
    <property type="match status" value="1"/>
</dbReference>
<name>A0A5B8MFQ9_9CHLO</name>
<sequence>MNFLGFKAPVTVGCELLKGGGVKPELVTVRSASGAPETIPLYNDGDTVSGAVTVTPAFGKKIDHQGIKIELLGQIETYYDKGSFYDFVAAVREVSGPGEVKEEVKYDFEFPNVEMLNETYNGVNVRLRYVVKVTIVRSYRGSVVKDFNFCVRNTTVLPEINNSIKMEVGIEDCLHIEFEYKKSKYHLKDVLVGKIYFLLVQIKLKHMELEIRRRETTGSGSNQYNETQTMAKYEVMDGAPVKGECIPIRLFLSAYDLTPTYKNVNNKFSVKYFLNLVLVDEEDRRYFKQQEIHLFRTEL</sequence>
<evidence type="ECO:0000256" key="1">
    <source>
        <dbReference type="ARBA" id="ARBA00009100"/>
    </source>
</evidence>
<dbReference type="PANTHER" id="PTHR12233">
    <property type="entry name" value="VACUOLAR PROTEIN SORTING 26 RELATED"/>
    <property type="match status" value="1"/>
</dbReference>
<accession>A0A5B8MFQ9</accession>
<dbReference type="AlphaFoldDB" id="A0A5B8MFQ9"/>
<reference evidence="5 6" key="1">
    <citation type="submission" date="2018-07" db="EMBL/GenBank/DDBJ databases">
        <title>The complete nuclear genome of the prasinophyte Chloropicon primus (CCMP1205).</title>
        <authorList>
            <person name="Pombert J.-F."/>
            <person name="Otis C."/>
            <person name="Turmel M."/>
            <person name="Lemieux C."/>
        </authorList>
    </citation>
    <scope>NUCLEOTIDE SEQUENCE [LARGE SCALE GENOMIC DNA]</scope>
    <source>
        <strain evidence="5 6">CCMP1205</strain>
    </source>
</reference>
<reference evidence="4" key="2">
    <citation type="submission" date="2021-01" db="EMBL/GenBank/DDBJ databases">
        <authorList>
            <person name="Corre E."/>
            <person name="Pelletier E."/>
            <person name="Niang G."/>
            <person name="Scheremetjew M."/>
            <person name="Finn R."/>
            <person name="Kale V."/>
            <person name="Holt S."/>
            <person name="Cochrane G."/>
            <person name="Meng A."/>
            <person name="Brown T."/>
            <person name="Cohen L."/>
        </authorList>
    </citation>
    <scope>NUCLEOTIDE SEQUENCE</scope>
    <source>
        <strain evidence="4">CCMP1205</strain>
    </source>
</reference>
<comment type="similarity">
    <text evidence="1">Belongs to the VPS26 family.</text>
</comment>
<dbReference type="EMBL" id="HBHL01008964">
    <property type="protein sequence ID" value="CAD9717102.1"/>
    <property type="molecule type" value="Transcribed_RNA"/>
</dbReference>
<evidence type="ECO:0000313" key="6">
    <source>
        <dbReference type="Proteomes" id="UP000316726"/>
    </source>
</evidence>
<dbReference type="Gene3D" id="2.60.40.640">
    <property type="match status" value="2"/>
</dbReference>